<keyword evidence="3" id="KW-0813">Transport</keyword>
<dbReference type="EMBL" id="QRMS01000001">
    <property type="protein sequence ID" value="RHJ89848.1"/>
    <property type="molecule type" value="Genomic_DNA"/>
</dbReference>
<dbReference type="GO" id="GO:1904680">
    <property type="term" value="F:peptide transmembrane transporter activity"/>
    <property type="evidence" value="ECO:0007669"/>
    <property type="project" value="TreeGrafter"/>
</dbReference>
<dbReference type="RefSeq" id="WP_118333869.1">
    <property type="nucleotide sequence ID" value="NZ_AP025567.1"/>
</dbReference>
<comment type="similarity">
    <text evidence="2">Belongs to the bacterial solute-binding protein 5 family.</text>
</comment>
<keyword evidence="8" id="KW-1185">Reference proteome</keyword>
<comment type="caution">
    <text evidence="7">The sequence shown here is derived from an EMBL/GenBank/DDBJ whole genome shotgun (WGS) entry which is preliminary data.</text>
</comment>
<dbReference type="Proteomes" id="UP000284841">
    <property type="component" value="Unassembled WGS sequence"/>
</dbReference>
<dbReference type="Gene3D" id="3.40.190.10">
    <property type="entry name" value="Periplasmic binding protein-like II"/>
    <property type="match status" value="1"/>
</dbReference>
<dbReference type="InterPro" id="IPR030678">
    <property type="entry name" value="Peptide/Ni-bd"/>
</dbReference>
<feature type="signal peptide" evidence="5">
    <location>
        <begin position="1"/>
        <end position="20"/>
    </location>
</feature>
<proteinExistence type="inferred from homology"/>
<dbReference type="OrthoDB" id="9772924at2"/>
<evidence type="ECO:0000256" key="3">
    <source>
        <dbReference type="ARBA" id="ARBA00022448"/>
    </source>
</evidence>
<gene>
    <name evidence="7" type="ORF">DW099_04600</name>
</gene>
<evidence type="ECO:0000256" key="5">
    <source>
        <dbReference type="SAM" id="SignalP"/>
    </source>
</evidence>
<accession>A0A415E838</accession>
<name>A0A415E838_9FIRM</name>
<evidence type="ECO:0000313" key="8">
    <source>
        <dbReference type="Proteomes" id="UP000284841"/>
    </source>
</evidence>
<dbReference type="Gene3D" id="3.10.105.10">
    <property type="entry name" value="Dipeptide-binding Protein, Domain 3"/>
    <property type="match status" value="1"/>
</dbReference>
<evidence type="ECO:0000259" key="6">
    <source>
        <dbReference type="Pfam" id="PF00496"/>
    </source>
</evidence>
<comment type="subcellular location">
    <subcellularLocation>
        <location evidence="1">Cell membrane</location>
        <topology evidence="1">Lipid-anchor</topology>
    </subcellularLocation>
</comment>
<keyword evidence="4 5" id="KW-0732">Signal</keyword>
<evidence type="ECO:0000256" key="2">
    <source>
        <dbReference type="ARBA" id="ARBA00005695"/>
    </source>
</evidence>
<reference evidence="7 8" key="1">
    <citation type="submission" date="2018-08" db="EMBL/GenBank/DDBJ databases">
        <title>A genome reference for cultivated species of the human gut microbiota.</title>
        <authorList>
            <person name="Zou Y."/>
            <person name="Xue W."/>
            <person name="Luo G."/>
        </authorList>
    </citation>
    <scope>NUCLEOTIDE SEQUENCE [LARGE SCALE GENOMIC DNA]</scope>
    <source>
        <strain evidence="7 8">AM07-24</strain>
    </source>
</reference>
<feature type="chain" id="PRO_5039189432" evidence="5">
    <location>
        <begin position="21"/>
        <end position="507"/>
    </location>
</feature>
<evidence type="ECO:0000256" key="1">
    <source>
        <dbReference type="ARBA" id="ARBA00004193"/>
    </source>
</evidence>
<dbReference type="GO" id="GO:0043190">
    <property type="term" value="C:ATP-binding cassette (ABC) transporter complex"/>
    <property type="evidence" value="ECO:0007669"/>
    <property type="project" value="InterPro"/>
</dbReference>
<dbReference type="AlphaFoldDB" id="A0A415E838"/>
<dbReference type="GO" id="GO:0042597">
    <property type="term" value="C:periplasmic space"/>
    <property type="evidence" value="ECO:0007669"/>
    <property type="project" value="UniProtKB-ARBA"/>
</dbReference>
<dbReference type="PANTHER" id="PTHR30290">
    <property type="entry name" value="PERIPLASMIC BINDING COMPONENT OF ABC TRANSPORTER"/>
    <property type="match status" value="1"/>
</dbReference>
<evidence type="ECO:0000256" key="4">
    <source>
        <dbReference type="ARBA" id="ARBA00022729"/>
    </source>
</evidence>
<dbReference type="InterPro" id="IPR000914">
    <property type="entry name" value="SBP_5_dom"/>
</dbReference>
<dbReference type="PROSITE" id="PS01040">
    <property type="entry name" value="SBP_BACTERIAL_5"/>
    <property type="match status" value="1"/>
</dbReference>
<dbReference type="Gene3D" id="3.90.76.10">
    <property type="entry name" value="Dipeptide-binding Protein, Domain 1"/>
    <property type="match status" value="1"/>
</dbReference>
<sequence>MKKLLALAMIFCLAFGIVGCGGGGGSSDGALKDTLVWVQAADVTSLDPHVGKETPAVTVTSQMFDTLLVMDENNEPAPSLAESFKQIDDKTWEFKLREDVKFHDGEPMTAEDVVYSINRARKSNYVSYVVDAISEVKADGDYKVIIKTKEPYSPLLSSLTVPFTAIVPKHVVEADEDAFQLNPVGTGPYKFVEWKQGEYAKMAANEDYFLGAPKTANLEMRVVPEASQRVIAIETGEADLAYAVSANDSKRVEEDDNLQLFKASSQSVSYLTVNGENKLFSDKRVRQAIRYAVDKEAIVETMLYGAGEPADSVIPPNAFGFSKKVVSYEHNLEKAKKLMKEAGYPDGFKCTLSVTDDSVKNEICQVIQSQLKEIGIKCNIQVKEYGTWIDELGTGSHEMSLSAWVCVTGDADYTYYSLFHSSQTGYPGNDAFIKNDEVDKLVVAARQTADPEKRQEYYDKLEVLLGDLSPYIPLYYDSVNVGATKNVKGFVADPNGYHRLRNVEVTE</sequence>
<organism evidence="7 8">
    <name type="scientific">Emergencia timonensis</name>
    <dbReference type="NCBI Taxonomy" id="1776384"/>
    <lineage>
        <taxon>Bacteria</taxon>
        <taxon>Bacillati</taxon>
        <taxon>Bacillota</taxon>
        <taxon>Clostridia</taxon>
        <taxon>Peptostreptococcales</taxon>
        <taxon>Anaerovoracaceae</taxon>
        <taxon>Emergencia</taxon>
    </lineage>
</organism>
<evidence type="ECO:0000313" key="7">
    <source>
        <dbReference type="EMBL" id="RHJ89848.1"/>
    </source>
</evidence>
<dbReference type="InterPro" id="IPR023765">
    <property type="entry name" value="SBP_5_CS"/>
</dbReference>
<dbReference type="STRING" id="1776384.GCA_900086585_03208"/>
<dbReference type="PANTHER" id="PTHR30290:SF9">
    <property type="entry name" value="OLIGOPEPTIDE-BINDING PROTEIN APPA"/>
    <property type="match status" value="1"/>
</dbReference>
<dbReference type="PIRSF" id="PIRSF002741">
    <property type="entry name" value="MppA"/>
    <property type="match status" value="1"/>
</dbReference>
<dbReference type="InterPro" id="IPR039424">
    <property type="entry name" value="SBP_5"/>
</dbReference>
<feature type="domain" description="Solute-binding protein family 5" evidence="6">
    <location>
        <begin position="75"/>
        <end position="425"/>
    </location>
</feature>
<protein>
    <submittedName>
        <fullName evidence="7">Peptide-binding protein</fullName>
    </submittedName>
</protein>
<dbReference type="SUPFAM" id="SSF53850">
    <property type="entry name" value="Periplasmic binding protein-like II"/>
    <property type="match status" value="1"/>
</dbReference>
<dbReference type="Pfam" id="PF00496">
    <property type="entry name" value="SBP_bac_5"/>
    <property type="match status" value="1"/>
</dbReference>
<dbReference type="PROSITE" id="PS51257">
    <property type="entry name" value="PROKAR_LIPOPROTEIN"/>
    <property type="match status" value="1"/>
</dbReference>
<dbReference type="GO" id="GO:0015833">
    <property type="term" value="P:peptide transport"/>
    <property type="evidence" value="ECO:0007669"/>
    <property type="project" value="TreeGrafter"/>
</dbReference>